<dbReference type="InterPro" id="IPR051055">
    <property type="entry name" value="PIF1_helicase"/>
</dbReference>
<keyword evidence="1" id="KW-0547">Nucleotide-binding</keyword>
<comment type="caution">
    <text evidence="3">The sequence shown here is derived from an EMBL/GenBank/DDBJ whole genome shotgun (WGS) entry which is preliminary data.</text>
</comment>
<evidence type="ECO:0000259" key="2">
    <source>
        <dbReference type="Pfam" id="PF05970"/>
    </source>
</evidence>
<keyword evidence="1 3" id="KW-0347">Helicase</keyword>
<keyword evidence="4" id="KW-1185">Reference proteome</keyword>
<gene>
    <name evidence="3" type="ORF">TNCV_2565251</name>
</gene>
<dbReference type="Pfam" id="PF05970">
    <property type="entry name" value="PIF1"/>
    <property type="match status" value="1"/>
</dbReference>
<keyword evidence="1" id="KW-0067">ATP-binding</keyword>
<dbReference type="GO" id="GO:0006310">
    <property type="term" value="P:DNA recombination"/>
    <property type="evidence" value="ECO:0007669"/>
    <property type="project" value="UniProtKB-KW"/>
</dbReference>
<name>A0A8X6SJY3_TRICX</name>
<dbReference type="GO" id="GO:0043139">
    <property type="term" value="F:5'-3' DNA helicase activity"/>
    <property type="evidence" value="ECO:0007669"/>
    <property type="project" value="UniProtKB-EC"/>
</dbReference>
<evidence type="ECO:0000313" key="4">
    <source>
        <dbReference type="Proteomes" id="UP000887159"/>
    </source>
</evidence>
<keyword evidence="1" id="KW-0234">DNA repair</keyword>
<comment type="catalytic activity">
    <reaction evidence="1">
        <text>ATP + H2O = ADP + phosphate + H(+)</text>
        <dbReference type="Rhea" id="RHEA:13065"/>
        <dbReference type="ChEBI" id="CHEBI:15377"/>
        <dbReference type="ChEBI" id="CHEBI:15378"/>
        <dbReference type="ChEBI" id="CHEBI:30616"/>
        <dbReference type="ChEBI" id="CHEBI:43474"/>
        <dbReference type="ChEBI" id="CHEBI:456216"/>
        <dbReference type="EC" id="5.6.2.3"/>
    </reaction>
</comment>
<dbReference type="GO" id="GO:0006281">
    <property type="term" value="P:DNA repair"/>
    <property type="evidence" value="ECO:0007669"/>
    <property type="project" value="UniProtKB-KW"/>
</dbReference>
<reference evidence="3" key="1">
    <citation type="submission" date="2020-08" db="EMBL/GenBank/DDBJ databases">
        <title>Multicomponent nature underlies the extraordinary mechanical properties of spider dragline silk.</title>
        <authorList>
            <person name="Kono N."/>
            <person name="Nakamura H."/>
            <person name="Mori M."/>
            <person name="Yoshida Y."/>
            <person name="Ohtoshi R."/>
            <person name="Malay A.D."/>
            <person name="Moran D.A.P."/>
            <person name="Tomita M."/>
            <person name="Numata K."/>
            <person name="Arakawa K."/>
        </authorList>
    </citation>
    <scope>NUCLEOTIDE SEQUENCE</scope>
</reference>
<comment type="cofactor">
    <cofactor evidence="1">
        <name>Mg(2+)</name>
        <dbReference type="ChEBI" id="CHEBI:18420"/>
    </cofactor>
</comment>
<dbReference type="SUPFAM" id="SSF52540">
    <property type="entry name" value="P-loop containing nucleoside triphosphate hydrolases"/>
    <property type="match status" value="1"/>
</dbReference>
<accession>A0A8X6SJY3</accession>
<keyword evidence="1" id="KW-0233">DNA recombination</keyword>
<dbReference type="EMBL" id="BMAU01021298">
    <property type="protein sequence ID" value="GFY10497.1"/>
    <property type="molecule type" value="Genomic_DNA"/>
</dbReference>
<dbReference type="GO" id="GO:0005524">
    <property type="term" value="F:ATP binding"/>
    <property type="evidence" value="ECO:0007669"/>
    <property type="project" value="UniProtKB-KW"/>
</dbReference>
<evidence type="ECO:0000256" key="1">
    <source>
        <dbReference type="RuleBase" id="RU363044"/>
    </source>
</evidence>
<sequence>MSYNGLYDLMNANGEQREIQFHTMHHQISTDESMREPLLIYLTGPAGSGKTFVIKGIRATHNKFSDTDGIFNVFIENASTGKAATAIGGSTVRSALRISLSRLMPLNIEEAHQYRTLLKFVKVLIIDEVSMVYAELLEQINTRLKQITVLFTKDFGGSDVIIIGDL</sequence>
<proteinExistence type="inferred from homology"/>
<dbReference type="AlphaFoldDB" id="A0A8X6SJY3"/>
<dbReference type="InterPro" id="IPR010285">
    <property type="entry name" value="DNA_helicase_pif1-like_DEAD"/>
</dbReference>
<keyword evidence="1" id="KW-0227">DNA damage</keyword>
<dbReference type="Gene3D" id="3.40.50.300">
    <property type="entry name" value="P-loop containing nucleotide triphosphate hydrolases"/>
    <property type="match status" value="1"/>
</dbReference>
<dbReference type="Proteomes" id="UP000887159">
    <property type="component" value="Unassembled WGS sequence"/>
</dbReference>
<dbReference type="GO" id="GO:0016787">
    <property type="term" value="F:hydrolase activity"/>
    <property type="evidence" value="ECO:0007669"/>
    <property type="project" value="UniProtKB-KW"/>
</dbReference>
<protein>
    <recommendedName>
        <fullName evidence="1">ATP-dependent DNA helicase</fullName>
        <ecNumber evidence="1">5.6.2.3</ecNumber>
    </recommendedName>
</protein>
<organism evidence="3 4">
    <name type="scientific">Trichonephila clavipes</name>
    <name type="common">Golden silk orbweaver</name>
    <name type="synonym">Nephila clavipes</name>
    <dbReference type="NCBI Taxonomy" id="2585209"/>
    <lineage>
        <taxon>Eukaryota</taxon>
        <taxon>Metazoa</taxon>
        <taxon>Ecdysozoa</taxon>
        <taxon>Arthropoda</taxon>
        <taxon>Chelicerata</taxon>
        <taxon>Arachnida</taxon>
        <taxon>Araneae</taxon>
        <taxon>Araneomorphae</taxon>
        <taxon>Entelegynae</taxon>
        <taxon>Araneoidea</taxon>
        <taxon>Nephilidae</taxon>
        <taxon>Trichonephila</taxon>
    </lineage>
</organism>
<feature type="domain" description="DNA helicase Pif1-like DEAD-box helicase" evidence="2">
    <location>
        <begin position="25"/>
        <end position="165"/>
    </location>
</feature>
<keyword evidence="1" id="KW-0378">Hydrolase</keyword>
<dbReference type="EC" id="5.6.2.3" evidence="1"/>
<comment type="similarity">
    <text evidence="1">Belongs to the helicase family.</text>
</comment>
<dbReference type="InterPro" id="IPR027417">
    <property type="entry name" value="P-loop_NTPase"/>
</dbReference>
<dbReference type="PANTHER" id="PTHR47642">
    <property type="entry name" value="ATP-DEPENDENT DNA HELICASE"/>
    <property type="match status" value="1"/>
</dbReference>
<dbReference type="GO" id="GO:0000723">
    <property type="term" value="P:telomere maintenance"/>
    <property type="evidence" value="ECO:0007669"/>
    <property type="project" value="InterPro"/>
</dbReference>
<evidence type="ECO:0000313" key="3">
    <source>
        <dbReference type="EMBL" id="GFY10497.1"/>
    </source>
</evidence>